<evidence type="ECO:0000313" key="3">
    <source>
        <dbReference type="EMBL" id="SUB17980.1"/>
    </source>
</evidence>
<keyword evidence="4" id="KW-1185">Reference proteome</keyword>
<dbReference type="SUPFAM" id="SSF53335">
    <property type="entry name" value="S-adenosyl-L-methionine-dependent methyltransferases"/>
    <property type="match status" value="1"/>
</dbReference>
<dbReference type="PANTHER" id="PTHR33841">
    <property type="entry name" value="DNA METHYLTRANSFERASE YEEA-RELATED"/>
    <property type="match status" value="1"/>
</dbReference>
<protein>
    <submittedName>
        <fullName evidence="3">Type I restriction-modification system methyltransferase subunit</fullName>
    </submittedName>
</protein>
<dbReference type="Proteomes" id="UP000254640">
    <property type="component" value="Unassembled WGS sequence"/>
</dbReference>
<evidence type="ECO:0000256" key="1">
    <source>
        <dbReference type="ARBA" id="ARBA00022603"/>
    </source>
</evidence>
<dbReference type="InterPro" id="IPR050953">
    <property type="entry name" value="N4_N6_ade-DNA_methylase"/>
</dbReference>
<proteinExistence type="predicted"/>
<sequence>MVFFFTGDELAFECLSFLDINSDNFSVLDPACGVGNLLVCLTTKLNVYGSLSDTLYYWNGFLHGFDLHQNFIEATQIRIVFEAIKRGAFFEGHCLEHYTKILKNIKCYDSLKNDYDMSVYTHILMNPPYNQEKLAEYNHWKGGKVNLAAVFVDKFMTQCKQGTQIVAILPDVLRTGTRYEKWRSAVEKSLRAEIYIKGRFDKKTNVDVFIINGIVNSNNSIAWSKIYDNNEIKRISNYFKVSVGKVVPYRDKCEGESNKYIYPRSVIPWSTIDSREIKELRMHKSLAIKPPFLIVKRTSSPKDKFRASSQLVTGTESVYIENHLLVVKPISGKVQDCTELLSFLKSDFVNSYLNETIRCRHLTVKSLSTIPFELGKENEKTN</sequence>
<accession>A0A379AL23</accession>
<dbReference type="InterPro" id="IPR029063">
    <property type="entry name" value="SAM-dependent_MTases_sf"/>
</dbReference>
<gene>
    <name evidence="3" type="ORF">NCTC9381_03922</name>
</gene>
<dbReference type="PRINTS" id="PR00507">
    <property type="entry name" value="N12N6MTFRASE"/>
</dbReference>
<name>A0A379AL23_ENTAG</name>
<dbReference type="PANTHER" id="PTHR33841:SF4">
    <property type="entry name" value="RESTRICTION MODIFICATION SYSTEM DNA SPECIFICITY DOMAIN"/>
    <property type="match status" value="1"/>
</dbReference>
<evidence type="ECO:0000313" key="4">
    <source>
        <dbReference type="Proteomes" id="UP000254640"/>
    </source>
</evidence>
<organism evidence="3 4">
    <name type="scientific">Enterobacter agglomerans</name>
    <name type="common">Erwinia herbicola</name>
    <name type="synonym">Pantoea agglomerans</name>
    <dbReference type="NCBI Taxonomy" id="549"/>
    <lineage>
        <taxon>Bacteria</taxon>
        <taxon>Pseudomonadati</taxon>
        <taxon>Pseudomonadota</taxon>
        <taxon>Gammaproteobacteria</taxon>
        <taxon>Enterobacterales</taxon>
        <taxon>Erwiniaceae</taxon>
        <taxon>Pantoea</taxon>
        <taxon>Pantoea agglomerans group</taxon>
    </lineage>
</organism>
<dbReference type="AlphaFoldDB" id="A0A379AL23"/>
<dbReference type="GO" id="GO:0008168">
    <property type="term" value="F:methyltransferase activity"/>
    <property type="evidence" value="ECO:0007669"/>
    <property type="project" value="UniProtKB-KW"/>
</dbReference>
<evidence type="ECO:0000256" key="2">
    <source>
        <dbReference type="ARBA" id="ARBA00022679"/>
    </source>
</evidence>
<dbReference type="Gene3D" id="3.40.50.150">
    <property type="entry name" value="Vaccinia Virus protein VP39"/>
    <property type="match status" value="1"/>
</dbReference>
<dbReference type="EMBL" id="UGSO01000001">
    <property type="protein sequence ID" value="SUB17980.1"/>
    <property type="molecule type" value="Genomic_DNA"/>
</dbReference>
<dbReference type="GO" id="GO:0032259">
    <property type="term" value="P:methylation"/>
    <property type="evidence" value="ECO:0007669"/>
    <property type="project" value="UniProtKB-KW"/>
</dbReference>
<reference evidence="3 4" key="1">
    <citation type="submission" date="2018-06" db="EMBL/GenBank/DDBJ databases">
        <authorList>
            <consortium name="Pathogen Informatics"/>
            <person name="Doyle S."/>
        </authorList>
    </citation>
    <scope>NUCLEOTIDE SEQUENCE [LARGE SCALE GENOMIC DNA]</scope>
    <source>
        <strain evidence="3 4">NCTC9381</strain>
    </source>
</reference>
<keyword evidence="2 3" id="KW-0808">Transferase</keyword>
<keyword evidence="1 3" id="KW-0489">Methyltransferase</keyword>